<feature type="domain" description="TIR" evidence="2">
    <location>
        <begin position="3"/>
        <end position="146"/>
    </location>
</feature>
<evidence type="ECO:0000313" key="4">
    <source>
        <dbReference type="Proteomes" id="UP000290365"/>
    </source>
</evidence>
<dbReference type="Gene3D" id="3.40.50.1460">
    <property type="match status" value="1"/>
</dbReference>
<dbReference type="GO" id="GO:0006508">
    <property type="term" value="P:proteolysis"/>
    <property type="evidence" value="ECO:0007669"/>
    <property type="project" value="InterPro"/>
</dbReference>
<dbReference type="Pfam" id="PF13676">
    <property type="entry name" value="TIR_2"/>
    <property type="match status" value="1"/>
</dbReference>
<dbReference type="EMBL" id="CP035758">
    <property type="protein sequence ID" value="QBD82976.1"/>
    <property type="molecule type" value="Genomic_DNA"/>
</dbReference>
<dbReference type="PANTHER" id="PTHR22576">
    <property type="entry name" value="MUCOSA ASSOCIATED LYMPHOID TISSUE LYMPHOMA TRANSLOCATION PROTEIN 1/PARACASPASE"/>
    <property type="match status" value="1"/>
</dbReference>
<dbReference type="SUPFAM" id="SSF52129">
    <property type="entry name" value="Caspase-like"/>
    <property type="match status" value="1"/>
</dbReference>
<proteinExistence type="predicted"/>
<evidence type="ECO:0000313" key="3">
    <source>
        <dbReference type="EMBL" id="QBD82976.1"/>
    </source>
</evidence>
<dbReference type="PANTHER" id="PTHR22576:SF37">
    <property type="entry name" value="MUCOSA-ASSOCIATED LYMPHOID TISSUE LYMPHOMA TRANSLOCATION PROTEIN 1"/>
    <property type="match status" value="1"/>
</dbReference>
<accession>A0A4P6K5Z2</accession>
<dbReference type="GO" id="GO:0004197">
    <property type="term" value="F:cysteine-type endopeptidase activity"/>
    <property type="evidence" value="ECO:0007669"/>
    <property type="project" value="InterPro"/>
</dbReference>
<dbReference type="RefSeq" id="WP_129894044.1">
    <property type="nucleotide sequence ID" value="NZ_CP035758.1"/>
</dbReference>
<organism evidence="3 4">
    <name type="scientific">Ktedonosporobacter rubrisoli</name>
    <dbReference type="NCBI Taxonomy" id="2509675"/>
    <lineage>
        <taxon>Bacteria</taxon>
        <taxon>Bacillati</taxon>
        <taxon>Chloroflexota</taxon>
        <taxon>Ktedonobacteria</taxon>
        <taxon>Ktedonobacterales</taxon>
        <taxon>Ktedonosporobacteraceae</taxon>
        <taxon>Ktedonosporobacter</taxon>
    </lineage>
</organism>
<feature type="region of interest" description="Disordered" evidence="1">
    <location>
        <begin position="154"/>
        <end position="187"/>
    </location>
</feature>
<sequence>MAETLEIYIASAEEDERLLADLLKASKGTLRPLEQQGFISFWHKRDISPGAFIKQEIKKHLQAARLVLLLISPDFNDSEEIQIIMQRHKAGEIHVIPILLRPFDWETAFGELSPLPDNGKAVTLWGNKDSAFLNIARGVKKVVDELIKPAPTSLEESAGNKSRTKRFSESSSLRSLRESPPSFTNGRQATANVLEHPIQARGYDGVVNYWGVIVGVGDYEDINNYAPMPACVTDAKAIAKQLTCCGYDPGHIRLLVDQDTDEDQLVHELTGNYAKASKPTKGNIISTLMTVAERTRPEDLLLFYYSGHGSMEDRESYLVALDGHKNALKHTALSVSTMKEILLQAPAQKKVIILDACRAEIASRNKGMSQSMSPAFIERVFEQAEGLVILTSCGAGENSYVWEEEKCSVFTYFLLEALQGSNADFNGKDRISANDIYKYVYDKVKRWGMNNNLSQYPRMIADGQGDIIVAYSQREPTTSGTITSKDKAQIILPSRAGALSWKDIQVITIQGEQYVFEQSTVRERPTNDDGTTLREARVRHVETNLSLRLKQVHIVGPDGDGMRLQKILKEERQFLVELENEGYRDFPHVFPLIDDITEKDFTFAYILRECPNHKNQ</sequence>
<evidence type="ECO:0000259" key="2">
    <source>
        <dbReference type="PROSITE" id="PS50104"/>
    </source>
</evidence>
<dbReference type="GO" id="GO:0007165">
    <property type="term" value="P:signal transduction"/>
    <property type="evidence" value="ECO:0007669"/>
    <property type="project" value="InterPro"/>
</dbReference>
<evidence type="ECO:0000256" key="1">
    <source>
        <dbReference type="SAM" id="MobiDB-lite"/>
    </source>
</evidence>
<protein>
    <submittedName>
        <fullName evidence="3">TIR domain-containing protein</fullName>
    </submittedName>
</protein>
<dbReference type="InterPro" id="IPR000157">
    <property type="entry name" value="TIR_dom"/>
</dbReference>
<dbReference type="Proteomes" id="UP000290365">
    <property type="component" value="Chromosome"/>
</dbReference>
<name>A0A4P6K5Z2_KTERU</name>
<dbReference type="Gene3D" id="3.40.50.10140">
    <property type="entry name" value="Toll/interleukin-1 receptor homology (TIR) domain"/>
    <property type="match status" value="1"/>
</dbReference>
<dbReference type="InterPro" id="IPR035897">
    <property type="entry name" value="Toll_tir_struct_dom_sf"/>
</dbReference>
<gene>
    <name evidence="3" type="ORF">EPA93_46250</name>
</gene>
<dbReference type="InterPro" id="IPR011600">
    <property type="entry name" value="Pept_C14_caspase"/>
</dbReference>
<dbReference type="InterPro" id="IPR052039">
    <property type="entry name" value="Caspase-related_regulators"/>
</dbReference>
<dbReference type="AlphaFoldDB" id="A0A4P6K5Z2"/>
<dbReference type="SUPFAM" id="SSF52200">
    <property type="entry name" value="Toll/Interleukin receptor TIR domain"/>
    <property type="match status" value="1"/>
</dbReference>
<keyword evidence="4" id="KW-1185">Reference proteome</keyword>
<dbReference type="InterPro" id="IPR029030">
    <property type="entry name" value="Caspase-like_dom_sf"/>
</dbReference>
<feature type="compositionally biased region" description="Low complexity" evidence="1">
    <location>
        <begin position="169"/>
        <end position="182"/>
    </location>
</feature>
<dbReference type="Pfam" id="PF00656">
    <property type="entry name" value="Peptidase_C14"/>
    <property type="match status" value="1"/>
</dbReference>
<dbReference type="PROSITE" id="PS50104">
    <property type="entry name" value="TIR"/>
    <property type="match status" value="1"/>
</dbReference>
<dbReference type="OrthoDB" id="151049at2"/>
<reference evidence="3 4" key="1">
    <citation type="submission" date="2019-01" db="EMBL/GenBank/DDBJ databases">
        <title>Ktedonosporobacter rubrisoli SCAWS-G2.</title>
        <authorList>
            <person name="Huang Y."/>
            <person name="Yan B."/>
        </authorList>
    </citation>
    <scope>NUCLEOTIDE SEQUENCE [LARGE SCALE GENOMIC DNA]</scope>
    <source>
        <strain evidence="3 4">SCAWS-G2</strain>
    </source>
</reference>
<dbReference type="KEGG" id="kbs:EPA93_46250"/>